<feature type="non-terminal residue" evidence="2">
    <location>
        <position position="1"/>
    </location>
</feature>
<dbReference type="SUPFAM" id="SSF48452">
    <property type="entry name" value="TPR-like"/>
    <property type="match status" value="1"/>
</dbReference>
<feature type="domain" description="CHAT" evidence="1">
    <location>
        <begin position="508"/>
        <end position="735"/>
    </location>
</feature>
<dbReference type="InterPro" id="IPR011990">
    <property type="entry name" value="TPR-like_helical_dom_sf"/>
</dbReference>
<dbReference type="AlphaFoldDB" id="A0A1I1P2D8"/>
<proteinExistence type="predicted"/>
<gene>
    <name evidence="2" type="ORF">SAMN04487968_1251</name>
</gene>
<dbReference type="Proteomes" id="UP000198832">
    <property type="component" value="Unassembled WGS sequence"/>
</dbReference>
<organism evidence="2 3">
    <name type="scientific">Nocardioides terrae</name>
    <dbReference type="NCBI Taxonomy" id="574651"/>
    <lineage>
        <taxon>Bacteria</taxon>
        <taxon>Bacillati</taxon>
        <taxon>Actinomycetota</taxon>
        <taxon>Actinomycetes</taxon>
        <taxon>Propionibacteriales</taxon>
        <taxon>Nocardioidaceae</taxon>
        <taxon>Nocardioides</taxon>
    </lineage>
</organism>
<name>A0A1I1P2D8_9ACTN</name>
<evidence type="ECO:0000313" key="3">
    <source>
        <dbReference type="Proteomes" id="UP000198832"/>
    </source>
</evidence>
<evidence type="ECO:0000259" key="1">
    <source>
        <dbReference type="Pfam" id="PF12770"/>
    </source>
</evidence>
<dbReference type="EMBL" id="FOLB01000025">
    <property type="protein sequence ID" value="SFD03846.1"/>
    <property type="molecule type" value="Genomic_DNA"/>
</dbReference>
<accession>A0A1I1P2D8</accession>
<reference evidence="2 3" key="1">
    <citation type="submission" date="2016-10" db="EMBL/GenBank/DDBJ databases">
        <authorList>
            <person name="de Groot N.N."/>
        </authorList>
    </citation>
    <scope>NUCLEOTIDE SEQUENCE [LARGE SCALE GENOMIC DNA]</scope>
    <source>
        <strain evidence="2 3">CGMCC 1.7056</strain>
    </source>
</reference>
<sequence>LDQCDHALDFPDLPRDVRGVLLAQKAVILRRSGQTSKALATFGDAIEALREVPGELAKAYNNRGTAQLEYGDAGAAAVDYAAAARQFATIGERESEAKASHNLGYALYRAGDLVGALSAMAAAHRVLGPISPVNNAVCEQDQAEVLLTVGLVSEGTARLKGAARDYGSRRLRQRQAVAELALATGLRNHDAVAACTAAKTATRRFRALGAQRWQVRAEAEALAAQIELGDNRRRFIQDADRLVDALQEQGMRWPATRTRLLSARVALRRGDLAGAKGRLAGVRISGAPLDVRLLAADLRAELASAGGGRSIAFKHLRAGLEELHAWQASFGSLDLQTNIAGSGVSLGRRGLDLALASRRPATLLEWSERARMLASRVQPVRPPQNPEIVDGLAELRGEVTPQREAELRARIRELAWQHGGSREVMDPVSLGSLQEALGGSTALAAYVVAAEQIVALVVTDSAAVWHDLGPKSELDDLLAGLLPDLDMAASDLPDPIGPVVRGGLVSRLEGLATLLVAPLTGDLGDRGVVLTPSGVLAGLPWTLLPGLAGRPVTVAQSATSWLARRATPLRTASAGFVAGPRVARAEDEVTAAAKEWTSAAVLTNSAATAEAVSALAASVDVLHVAAHGQHSAENPLFSGLQLADGLWFGYDIDQLAAVPDVVLLSACEVGRSTVRWGEELIGMATAWLHAGARCVIASAAAVADQAAYDALLTVHHGLAHGLEPAAALAAAVPEATSDRPPVPFVCFG</sequence>
<dbReference type="Pfam" id="PF12770">
    <property type="entry name" value="CHAT"/>
    <property type="match status" value="1"/>
</dbReference>
<dbReference type="STRING" id="574651.SAMN04487968_1251"/>
<keyword evidence="3" id="KW-1185">Reference proteome</keyword>
<dbReference type="InterPro" id="IPR024983">
    <property type="entry name" value="CHAT_dom"/>
</dbReference>
<dbReference type="Gene3D" id="1.25.40.10">
    <property type="entry name" value="Tetratricopeptide repeat domain"/>
    <property type="match status" value="1"/>
</dbReference>
<protein>
    <submittedName>
        <fullName evidence="2">CHAT domain-containing protein</fullName>
    </submittedName>
</protein>
<evidence type="ECO:0000313" key="2">
    <source>
        <dbReference type="EMBL" id="SFD03846.1"/>
    </source>
</evidence>